<keyword evidence="4" id="KW-1185">Reference proteome</keyword>
<feature type="domain" description="FecR protein" evidence="2">
    <location>
        <begin position="62"/>
        <end position="162"/>
    </location>
</feature>
<proteinExistence type="predicted"/>
<dbReference type="RefSeq" id="WP_379960632.1">
    <property type="nucleotide sequence ID" value="NZ_JAUYVI010000008.1"/>
</dbReference>
<dbReference type="Proteomes" id="UP001230156">
    <property type="component" value="Unassembled WGS sequence"/>
</dbReference>
<protein>
    <submittedName>
        <fullName evidence="3">FecR domain-containing protein</fullName>
    </submittedName>
</protein>
<reference evidence="4" key="1">
    <citation type="submission" date="2023-08" db="EMBL/GenBank/DDBJ databases">
        <title>Rhodospirillaceae gen. nov., a novel taxon isolated from the Yangtze River Yuezi River estuary sludge.</title>
        <authorList>
            <person name="Ruan L."/>
        </authorList>
    </citation>
    <scope>NUCLEOTIDE SEQUENCE [LARGE SCALE GENOMIC DNA]</scope>
    <source>
        <strain evidence="4">R-7</strain>
    </source>
</reference>
<comment type="caution">
    <text evidence="3">The sequence shown here is derived from an EMBL/GenBank/DDBJ whole genome shotgun (WGS) entry which is preliminary data.</text>
</comment>
<organism evidence="3 4">
    <name type="scientific">Dongia sedimenti</name>
    <dbReference type="NCBI Taxonomy" id="3064282"/>
    <lineage>
        <taxon>Bacteria</taxon>
        <taxon>Pseudomonadati</taxon>
        <taxon>Pseudomonadota</taxon>
        <taxon>Alphaproteobacteria</taxon>
        <taxon>Rhodospirillales</taxon>
        <taxon>Dongiaceae</taxon>
        <taxon>Dongia</taxon>
    </lineage>
</organism>
<accession>A0ABU0YT13</accession>
<keyword evidence="1" id="KW-0732">Signal</keyword>
<name>A0ABU0YT13_9PROT</name>
<evidence type="ECO:0000259" key="2">
    <source>
        <dbReference type="Pfam" id="PF04773"/>
    </source>
</evidence>
<dbReference type="EMBL" id="JAUYVI010000008">
    <property type="protein sequence ID" value="MDQ7250846.1"/>
    <property type="molecule type" value="Genomic_DNA"/>
</dbReference>
<evidence type="ECO:0000313" key="4">
    <source>
        <dbReference type="Proteomes" id="UP001230156"/>
    </source>
</evidence>
<feature type="chain" id="PRO_5046903843" evidence="1">
    <location>
        <begin position="25"/>
        <end position="207"/>
    </location>
</feature>
<feature type="signal peptide" evidence="1">
    <location>
        <begin position="1"/>
        <end position="24"/>
    </location>
</feature>
<dbReference type="Gene3D" id="2.60.120.1440">
    <property type="match status" value="1"/>
</dbReference>
<sequence length="207" mass="21396">MQKIGFLLSGAVLALSLSVSEARAAELDVIGNATQLKPEAGARLQGKARDLAVGAELHRDEQVWTAPGGRVDIKFVDGSSVTLGENARLVLDEFVLPEGGGAGSQVLRSITGALRFVGGAVDRSGSTRIVTPIATMTVRGTEFFAGPIDGTYGVFVYRGAVEVATAAGSVMLKDGEGTSLTKSSIAPTPPKLWGAPKIARAEKLVGY</sequence>
<dbReference type="PANTHER" id="PTHR38731:SF1">
    <property type="entry name" value="FECR PROTEIN DOMAIN-CONTAINING PROTEIN"/>
    <property type="match status" value="1"/>
</dbReference>
<evidence type="ECO:0000256" key="1">
    <source>
        <dbReference type="SAM" id="SignalP"/>
    </source>
</evidence>
<evidence type="ECO:0000313" key="3">
    <source>
        <dbReference type="EMBL" id="MDQ7250846.1"/>
    </source>
</evidence>
<dbReference type="Pfam" id="PF04773">
    <property type="entry name" value="FecR"/>
    <property type="match status" value="1"/>
</dbReference>
<dbReference type="InterPro" id="IPR006860">
    <property type="entry name" value="FecR"/>
</dbReference>
<gene>
    <name evidence="3" type="ORF">Q8A70_24365</name>
</gene>
<dbReference type="PANTHER" id="PTHR38731">
    <property type="entry name" value="LIPL45-RELATED LIPOPROTEIN-RELATED"/>
    <property type="match status" value="1"/>
</dbReference>